<dbReference type="PROSITE" id="PS50011">
    <property type="entry name" value="PROTEIN_KINASE_DOM"/>
    <property type="match status" value="1"/>
</dbReference>
<dbReference type="GO" id="GO:0005524">
    <property type="term" value="F:ATP binding"/>
    <property type="evidence" value="ECO:0007669"/>
    <property type="project" value="InterPro"/>
</dbReference>
<evidence type="ECO:0000259" key="1">
    <source>
        <dbReference type="PROSITE" id="PS50011"/>
    </source>
</evidence>
<dbReference type="Gene3D" id="3.30.200.20">
    <property type="entry name" value="Phosphorylase Kinase, domain 1"/>
    <property type="match status" value="1"/>
</dbReference>
<accession>A0A2M6W326</accession>
<dbReference type="PANTHER" id="PTHR39179">
    <property type="entry name" value="SPORE COAT PROTEIN I"/>
    <property type="match status" value="1"/>
</dbReference>
<comment type="caution">
    <text evidence="2">The sequence shown here is derived from an EMBL/GenBank/DDBJ whole genome shotgun (WGS) entry which is preliminary data.</text>
</comment>
<dbReference type="InterPro" id="IPR002575">
    <property type="entry name" value="Aminoglycoside_PTrfase"/>
</dbReference>
<dbReference type="InterPro" id="IPR011009">
    <property type="entry name" value="Kinase-like_dom_sf"/>
</dbReference>
<dbReference type="Proteomes" id="UP000231183">
    <property type="component" value="Unassembled WGS sequence"/>
</dbReference>
<dbReference type="EMBL" id="PFBX01000051">
    <property type="protein sequence ID" value="PIT87120.1"/>
    <property type="molecule type" value="Genomic_DNA"/>
</dbReference>
<dbReference type="Gene3D" id="3.90.1200.10">
    <property type="match status" value="1"/>
</dbReference>
<dbReference type="InterPro" id="IPR000719">
    <property type="entry name" value="Prot_kinase_dom"/>
</dbReference>
<feature type="domain" description="Protein kinase" evidence="1">
    <location>
        <begin position="16"/>
        <end position="287"/>
    </location>
</feature>
<protein>
    <recommendedName>
        <fullName evidence="1">Protein kinase domain-containing protein</fullName>
    </recommendedName>
</protein>
<organism evidence="2 3">
    <name type="scientific">Candidatus Magasanikbacteria bacterium CG10_big_fil_rev_8_21_14_0_10_40_10</name>
    <dbReference type="NCBI Taxonomy" id="1974648"/>
    <lineage>
        <taxon>Bacteria</taxon>
        <taxon>Candidatus Magasanikiibacteriota</taxon>
    </lineage>
</organism>
<dbReference type="PANTHER" id="PTHR39179:SF1">
    <property type="entry name" value="SPORE COAT PROTEIN I"/>
    <property type="match status" value="1"/>
</dbReference>
<name>A0A2M6W326_9BACT</name>
<dbReference type="AlphaFoldDB" id="A0A2M6W326"/>
<evidence type="ECO:0000313" key="3">
    <source>
        <dbReference type="Proteomes" id="UP000231183"/>
    </source>
</evidence>
<dbReference type="InterPro" id="IPR047175">
    <property type="entry name" value="CotS-like"/>
</dbReference>
<dbReference type="Pfam" id="PF01636">
    <property type="entry name" value="APH"/>
    <property type="match status" value="1"/>
</dbReference>
<proteinExistence type="predicted"/>
<dbReference type="GO" id="GO:0004672">
    <property type="term" value="F:protein kinase activity"/>
    <property type="evidence" value="ECO:0007669"/>
    <property type="project" value="InterPro"/>
</dbReference>
<evidence type="ECO:0000313" key="2">
    <source>
        <dbReference type="EMBL" id="PIT87120.1"/>
    </source>
</evidence>
<dbReference type="SUPFAM" id="SSF56112">
    <property type="entry name" value="Protein kinase-like (PK-like)"/>
    <property type="match status" value="1"/>
</dbReference>
<sequence>MINTDKIQLNWPLTNVQIKGILQKKGERVVYDIASDNGSFIMKVADESKTKNELAKELEIFDFLNANNFSNIPKLLKTITGKNFIEDEGKFLIMMEKVEGIHPEPNPKTYAKLGKLVARLHSVKLYPHKTSFTFASELPKLKENIKKFPFGQEYKKLVDSVPNFDLFSHSLIHTDIAPLNVIEKKNSDIIILDWDDAGIGVSLFDLGFSLIQQFVWEDKEFFDEDSAKSFYSSYFSLRSLPEGEKEQIFQAGLFYALMYLPYENYDKAWKRIKFALDNREKIVSSIY</sequence>
<dbReference type="GO" id="GO:0042601">
    <property type="term" value="C:endospore-forming forespore"/>
    <property type="evidence" value="ECO:0007669"/>
    <property type="project" value="TreeGrafter"/>
</dbReference>
<gene>
    <name evidence="2" type="ORF">COU31_04545</name>
</gene>
<reference evidence="3" key="1">
    <citation type="submission" date="2017-09" db="EMBL/GenBank/DDBJ databases">
        <title>Depth-based differentiation of microbial function through sediment-hosted aquifers and enrichment of novel symbionts in the deep terrestrial subsurface.</title>
        <authorList>
            <person name="Probst A.J."/>
            <person name="Ladd B."/>
            <person name="Jarett J.K."/>
            <person name="Geller-Mcgrath D.E."/>
            <person name="Sieber C.M.K."/>
            <person name="Emerson J.B."/>
            <person name="Anantharaman K."/>
            <person name="Thomas B.C."/>
            <person name="Malmstrom R."/>
            <person name="Stieglmeier M."/>
            <person name="Klingl A."/>
            <person name="Woyke T."/>
            <person name="Ryan C.M."/>
            <person name="Banfield J.F."/>
        </authorList>
    </citation>
    <scope>NUCLEOTIDE SEQUENCE [LARGE SCALE GENOMIC DNA]</scope>
</reference>